<dbReference type="Proteomes" id="UP001370490">
    <property type="component" value="Unassembled WGS sequence"/>
</dbReference>
<dbReference type="SMART" id="SM00248">
    <property type="entry name" value="ANK"/>
    <property type="match status" value="4"/>
</dbReference>
<dbReference type="AlphaFoldDB" id="A0AAN8ZNX7"/>
<reference evidence="2 3" key="1">
    <citation type="submission" date="2023-12" db="EMBL/GenBank/DDBJ databases">
        <title>A high-quality genome assembly for Dillenia turbinata (Dilleniales).</title>
        <authorList>
            <person name="Chanderbali A."/>
        </authorList>
    </citation>
    <scope>NUCLEOTIDE SEQUENCE [LARGE SCALE GENOMIC DNA]</scope>
    <source>
        <strain evidence="2">LSX21</strain>
        <tissue evidence="2">Leaf</tissue>
    </source>
</reference>
<evidence type="ECO:0000313" key="2">
    <source>
        <dbReference type="EMBL" id="KAK6941298.1"/>
    </source>
</evidence>
<feature type="region of interest" description="Disordered" evidence="1">
    <location>
        <begin position="35"/>
        <end position="64"/>
    </location>
</feature>
<gene>
    <name evidence="2" type="ORF">RJ641_026675</name>
</gene>
<feature type="compositionally biased region" description="Basic and acidic residues" evidence="1">
    <location>
        <begin position="112"/>
        <end position="122"/>
    </location>
</feature>
<keyword evidence="3" id="KW-1185">Reference proteome</keyword>
<dbReference type="InterPro" id="IPR036770">
    <property type="entry name" value="Ankyrin_rpt-contain_sf"/>
</dbReference>
<dbReference type="PANTHER" id="PTHR24121">
    <property type="entry name" value="NO MECHANORECEPTOR POTENTIAL C, ISOFORM D-RELATED"/>
    <property type="match status" value="1"/>
</dbReference>
<dbReference type="SUPFAM" id="SSF48403">
    <property type="entry name" value="Ankyrin repeat"/>
    <property type="match status" value="1"/>
</dbReference>
<proteinExistence type="predicted"/>
<sequence>MPETSQRRRPSPAENSILESLNSMLDSHLEILRSEALRGHNNSSTMDDEHEDSERSRDASRQQNENTLEGLLEGLRSLHERQQRRLRLSQERLLRNLRRNIRPGQGNGNKNVESRGETSGKQDEDDDEDTLETLLDKLHSEQESLLENLRSSQENMLKNLLHKLKKVGGRVNSLNLGEDVDPAINEGTRRNLNRYSPLYKAALKGDWERARLILAEDPGALTARITVSLKTALHVAAGAGHTQFVINLVNIMREEDLEIRDDKGHTALFFAAMAGCDASVRAMVTKNQNLTQIRNADNEVPVLYAALYGGKEVLQYLCSQTRDEDPSPFRGEAGGRLLNNIIASGYHDVALLLLKQYPYLATGKDESGTTALDVLAQRSIAFPSGNHLNFTQHLIYSCYRCMKDLVYRSARCVPCVKRVYDTKLMNSQALELLKSRSASAGVDAYQVVLPWNRCPARACENLNKAMFDDGKALRRKHP</sequence>
<dbReference type="Gene3D" id="1.25.40.20">
    <property type="entry name" value="Ankyrin repeat-containing domain"/>
    <property type="match status" value="1"/>
</dbReference>
<dbReference type="Pfam" id="PF12796">
    <property type="entry name" value="Ank_2"/>
    <property type="match status" value="1"/>
</dbReference>
<dbReference type="EMBL" id="JBAMMX010000004">
    <property type="protein sequence ID" value="KAK6941298.1"/>
    <property type="molecule type" value="Genomic_DNA"/>
</dbReference>
<feature type="region of interest" description="Disordered" evidence="1">
    <location>
        <begin position="97"/>
        <end position="129"/>
    </location>
</feature>
<dbReference type="PANTHER" id="PTHR24121:SF21">
    <property type="entry name" value="ANKYRIN REPEAT FAMILY PROTEIN"/>
    <property type="match status" value="1"/>
</dbReference>
<name>A0AAN8ZNX7_9MAGN</name>
<evidence type="ECO:0000313" key="3">
    <source>
        <dbReference type="Proteomes" id="UP001370490"/>
    </source>
</evidence>
<accession>A0AAN8ZNX7</accession>
<protein>
    <submittedName>
        <fullName evidence="2">Ankyrin repeat</fullName>
    </submittedName>
</protein>
<organism evidence="2 3">
    <name type="scientific">Dillenia turbinata</name>
    <dbReference type="NCBI Taxonomy" id="194707"/>
    <lineage>
        <taxon>Eukaryota</taxon>
        <taxon>Viridiplantae</taxon>
        <taxon>Streptophyta</taxon>
        <taxon>Embryophyta</taxon>
        <taxon>Tracheophyta</taxon>
        <taxon>Spermatophyta</taxon>
        <taxon>Magnoliopsida</taxon>
        <taxon>eudicotyledons</taxon>
        <taxon>Gunneridae</taxon>
        <taxon>Pentapetalae</taxon>
        <taxon>Dilleniales</taxon>
        <taxon>Dilleniaceae</taxon>
        <taxon>Dillenia</taxon>
    </lineage>
</organism>
<comment type="caution">
    <text evidence="2">The sequence shown here is derived from an EMBL/GenBank/DDBJ whole genome shotgun (WGS) entry which is preliminary data.</text>
</comment>
<dbReference type="InterPro" id="IPR002110">
    <property type="entry name" value="Ankyrin_rpt"/>
</dbReference>
<evidence type="ECO:0000256" key="1">
    <source>
        <dbReference type="SAM" id="MobiDB-lite"/>
    </source>
</evidence>